<accession>C5KUA9</accession>
<feature type="compositionally biased region" description="Basic and acidic residues" evidence="2">
    <location>
        <begin position="107"/>
        <end position="119"/>
    </location>
</feature>
<sequence>MISRPEEEEKSVLVPVKERRKSDDWDCESVLSTLTNNTNHPGKINRPTRIRKPAMIPAPALATVEEYEEDEELSEDDEEELVEVSTYRPRDETPEEKRARKAAVKQLQREARKAKKETKATFKLEKLSCQRRGNAADIRDGVARVKL</sequence>
<evidence type="ECO:0000256" key="1">
    <source>
        <dbReference type="ARBA" id="ARBA00009078"/>
    </source>
</evidence>
<feature type="compositionally biased region" description="Acidic residues" evidence="2">
    <location>
        <begin position="65"/>
        <end position="82"/>
    </location>
</feature>
<dbReference type="RefSeq" id="XP_002780139.1">
    <property type="nucleotide sequence ID" value="XM_002780093.1"/>
</dbReference>
<evidence type="ECO:0000313" key="4">
    <source>
        <dbReference type="Proteomes" id="UP000007800"/>
    </source>
</evidence>
<dbReference type="GO" id="GO:0005634">
    <property type="term" value="C:nucleus"/>
    <property type="evidence" value="ECO:0007669"/>
    <property type="project" value="TreeGrafter"/>
</dbReference>
<keyword evidence="4" id="KW-1185">Reference proteome</keyword>
<organism evidence="4">
    <name type="scientific">Perkinsus marinus (strain ATCC 50983 / TXsc)</name>
    <dbReference type="NCBI Taxonomy" id="423536"/>
    <lineage>
        <taxon>Eukaryota</taxon>
        <taxon>Sar</taxon>
        <taxon>Alveolata</taxon>
        <taxon>Perkinsozoa</taxon>
        <taxon>Perkinsea</taxon>
        <taxon>Perkinsida</taxon>
        <taxon>Perkinsidae</taxon>
        <taxon>Perkinsus</taxon>
    </lineage>
</organism>
<dbReference type="GO" id="GO:0042274">
    <property type="term" value="P:ribosomal small subunit biogenesis"/>
    <property type="evidence" value="ECO:0007669"/>
    <property type="project" value="InterPro"/>
</dbReference>
<name>C5KUA9_PERM5</name>
<comment type="similarity">
    <text evidence="1">Belongs to the LTV1 family.</text>
</comment>
<reference evidence="3 4" key="1">
    <citation type="submission" date="2008-07" db="EMBL/GenBank/DDBJ databases">
        <authorList>
            <person name="El-Sayed N."/>
            <person name="Caler E."/>
            <person name="Inman J."/>
            <person name="Amedeo P."/>
            <person name="Hass B."/>
            <person name="Wortman J."/>
        </authorList>
    </citation>
    <scope>NUCLEOTIDE SEQUENCE [LARGE SCALE GENOMIC DNA]</scope>
    <source>
        <strain evidence="4">ATCC 50983 / TXsc</strain>
    </source>
</reference>
<dbReference type="EMBL" id="GG676181">
    <property type="protein sequence ID" value="EER11934.1"/>
    <property type="molecule type" value="Genomic_DNA"/>
</dbReference>
<dbReference type="InterPro" id="IPR007307">
    <property type="entry name" value="Ltv1"/>
</dbReference>
<dbReference type="GO" id="GO:0000056">
    <property type="term" value="P:ribosomal small subunit export from nucleus"/>
    <property type="evidence" value="ECO:0007669"/>
    <property type="project" value="TreeGrafter"/>
</dbReference>
<dbReference type="AlphaFoldDB" id="C5KUA9"/>
<dbReference type="GO" id="GO:0030688">
    <property type="term" value="C:preribosome, small subunit precursor"/>
    <property type="evidence" value="ECO:0007669"/>
    <property type="project" value="TreeGrafter"/>
</dbReference>
<dbReference type="PANTHER" id="PTHR21531:SF0">
    <property type="entry name" value="PROTEIN LTV1 HOMOLOG"/>
    <property type="match status" value="1"/>
</dbReference>
<feature type="compositionally biased region" description="Basic and acidic residues" evidence="2">
    <location>
        <begin position="88"/>
        <end position="98"/>
    </location>
</feature>
<dbReference type="InParanoid" id="C5KUA9"/>
<dbReference type="PANTHER" id="PTHR21531">
    <property type="entry name" value="LOW-TEMPERATURE VIABILITY PROTEIN LTV1-RELATED"/>
    <property type="match status" value="1"/>
</dbReference>
<dbReference type="GeneID" id="9060773"/>
<proteinExistence type="inferred from homology"/>
<protein>
    <submittedName>
        <fullName evidence="3">Uncharacterized protein</fullName>
    </submittedName>
</protein>
<evidence type="ECO:0000256" key="2">
    <source>
        <dbReference type="SAM" id="MobiDB-lite"/>
    </source>
</evidence>
<dbReference type="OrthoDB" id="5852896at2759"/>
<feature type="region of interest" description="Disordered" evidence="2">
    <location>
        <begin position="65"/>
        <end position="119"/>
    </location>
</feature>
<gene>
    <name evidence="3" type="ORF">Pmar_PMAR004276</name>
</gene>
<evidence type="ECO:0000313" key="3">
    <source>
        <dbReference type="EMBL" id="EER11934.1"/>
    </source>
</evidence>
<dbReference type="GO" id="GO:0005829">
    <property type="term" value="C:cytosol"/>
    <property type="evidence" value="ECO:0007669"/>
    <property type="project" value="TreeGrafter"/>
</dbReference>
<dbReference type="Proteomes" id="UP000007800">
    <property type="component" value="Unassembled WGS sequence"/>
</dbReference>